<accession>A0A328BG14</accession>
<dbReference type="AlphaFoldDB" id="A0A328BG14"/>
<proteinExistence type="predicted"/>
<keyword evidence="2" id="KW-1185">Reference proteome</keyword>
<sequence length="303" mass="32684">MEDYIVELLSETPEPRDRARQQALTDQFLAPALAVIETLMLELRAGLDPALRDRDPTFAGKPYPLGQCLQITEAVHARLLNVEASEVSARAAEGLAALRAFLAAGGQMRRAWGDLRDQYFQNALIVGTLYVDVSNDTVVVTKPPVEILPFDQAGFRPIADYAHYARIAGRYWRTRTLPNHLVPELSPYLPLIEVLPTGRLRLGAFNRYMLGLTLSKTFTPAEDALSAPPLPPGLFAGLSAAVRDGPAVLAESPSAGRAAALASCRAYRTEGRAACAATYNRALAAGRAINRLLAGVVVIPEVG</sequence>
<gene>
    <name evidence="1" type="ORF">DJ019_11400</name>
</gene>
<dbReference type="Proteomes" id="UP000249524">
    <property type="component" value="Unassembled WGS sequence"/>
</dbReference>
<organism evidence="1 2">
    <name type="scientific">Phenylobacterium kunshanense</name>
    <dbReference type="NCBI Taxonomy" id="1445034"/>
    <lineage>
        <taxon>Bacteria</taxon>
        <taxon>Pseudomonadati</taxon>
        <taxon>Pseudomonadota</taxon>
        <taxon>Alphaproteobacteria</taxon>
        <taxon>Caulobacterales</taxon>
        <taxon>Caulobacteraceae</taxon>
        <taxon>Phenylobacterium</taxon>
    </lineage>
</organism>
<evidence type="ECO:0000313" key="1">
    <source>
        <dbReference type="EMBL" id="RAK65559.1"/>
    </source>
</evidence>
<comment type="caution">
    <text evidence="1">The sequence shown here is derived from an EMBL/GenBank/DDBJ whole genome shotgun (WGS) entry which is preliminary data.</text>
</comment>
<protein>
    <submittedName>
        <fullName evidence="1">Uncharacterized protein</fullName>
    </submittedName>
</protein>
<evidence type="ECO:0000313" key="2">
    <source>
        <dbReference type="Proteomes" id="UP000249524"/>
    </source>
</evidence>
<name>A0A328BG14_9CAUL</name>
<dbReference type="EMBL" id="QFYS01000004">
    <property type="protein sequence ID" value="RAK65559.1"/>
    <property type="molecule type" value="Genomic_DNA"/>
</dbReference>
<reference evidence="1 2" key="1">
    <citation type="submission" date="2018-05" db="EMBL/GenBank/DDBJ databases">
        <authorList>
            <person name="Lanie J.A."/>
            <person name="Ng W.-L."/>
            <person name="Kazmierczak K.M."/>
            <person name="Andrzejewski T.M."/>
            <person name="Davidsen T.M."/>
            <person name="Wayne K.J."/>
            <person name="Tettelin H."/>
            <person name="Glass J.I."/>
            <person name="Rusch D."/>
            <person name="Podicherti R."/>
            <person name="Tsui H.-C.T."/>
            <person name="Winkler M.E."/>
        </authorList>
    </citation>
    <scope>NUCLEOTIDE SEQUENCE [LARGE SCALE GENOMIC DNA]</scope>
    <source>
        <strain evidence="1 2">BUT-10</strain>
    </source>
</reference>